<sequence>MWDVCILTSWSIQSQLYWTNKSFLITC</sequence>
<protein>
    <submittedName>
        <fullName evidence="1">Uncharacterized protein</fullName>
    </submittedName>
</protein>
<reference evidence="1" key="1">
    <citation type="submission" date="2008-12" db="EMBL/GenBank/DDBJ databases">
        <title>Medicago truncatula full length cdna cloning project.</title>
        <authorList>
            <person name="Moskal W."/>
            <person name="Chan A."/>
            <person name="Cheung F."/>
            <person name="Xiao Y."/>
            <person name="Town C.D."/>
        </authorList>
    </citation>
    <scope>NUCLEOTIDE SEQUENCE</scope>
</reference>
<proteinExistence type="evidence at transcript level"/>
<evidence type="ECO:0000313" key="1">
    <source>
        <dbReference type="EMBL" id="ACJ83583.1"/>
    </source>
</evidence>
<dbReference type="EMBL" id="BT050915">
    <property type="protein sequence ID" value="ACJ83583.1"/>
    <property type="molecule type" value="mRNA"/>
</dbReference>
<accession>B7FFY3</accession>
<name>B7FFY3_MEDTR</name>
<organism evidence="1">
    <name type="scientific">Medicago truncatula</name>
    <name type="common">Barrel medic</name>
    <name type="synonym">Medicago tribuloides</name>
    <dbReference type="NCBI Taxonomy" id="3880"/>
    <lineage>
        <taxon>Eukaryota</taxon>
        <taxon>Viridiplantae</taxon>
        <taxon>Streptophyta</taxon>
        <taxon>Embryophyta</taxon>
        <taxon>Tracheophyta</taxon>
        <taxon>Spermatophyta</taxon>
        <taxon>Magnoliopsida</taxon>
        <taxon>eudicotyledons</taxon>
        <taxon>Gunneridae</taxon>
        <taxon>Pentapetalae</taxon>
        <taxon>rosids</taxon>
        <taxon>fabids</taxon>
        <taxon>Fabales</taxon>
        <taxon>Fabaceae</taxon>
        <taxon>Papilionoideae</taxon>
        <taxon>50 kb inversion clade</taxon>
        <taxon>NPAAA clade</taxon>
        <taxon>Hologalegina</taxon>
        <taxon>IRL clade</taxon>
        <taxon>Trifolieae</taxon>
        <taxon>Medicago</taxon>
    </lineage>
</organism>
<dbReference type="AlphaFoldDB" id="B7FFY3"/>